<dbReference type="PANTHER" id="PTHR38471">
    <property type="entry name" value="FOUR HELIX BUNDLE PROTEIN"/>
    <property type="match status" value="1"/>
</dbReference>
<dbReference type="InterPro" id="IPR012657">
    <property type="entry name" value="23S_rRNA-intervening_sequence"/>
</dbReference>
<gene>
    <name evidence="1" type="ORF">METZ01_LOCUS483162</name>
</gene>
<organism evidence="1">
    <name type="scientific">marine metagenome</name>
    <dbReference type="NCBI Taxonomy" id="408172"/>
    <lineage>
        <taxon>unclassified sequences</taxon>
        <taxon>metagenomes</taxon>
        <taxon>ecological metagenomes</taxon>
    </lineage>
</organism>
<evidence type="ECO:0000313" key="1">
    <source>
        <dbReference type="EMBL" id="SVE30308.1"/>
    </source>
</evidence>
<dbReference type="InterPro" id="IPR036583">
    <property type="entry name" value="23S_rRNA_IVS_sf"/>
</dbReference>
<name>A0A383CFG0_9ZZZZ</name>
<dbReference type="NCBIfam" id="TIGR02436">
    <property type="entry name" value="four helix bundle protein"/>
    <property type="match status" value="1"/>
</dbReference>
<dbReference type="Gene3D" id="1.20.1440.60">
    <property type="entry name" value="23S rRNA-intervening sequence"/>
    <property type="match status" value="1"/>
</dbReference>
<dbReference type="AlphaFoldDB" id="A0A383CFG0"/>
<reference evidence="1" key="1">
    <citation type="submission" date="2018-05" db="EMBL/GenBank/DDBJ databases">
        <authorList>
            <person name="Lanie J.A."/>
            <person name="Ng W.-L."/>
            <person name="Kazmierczak K.M."/>
            <person name="Andrzejewski T.M."/>
            <person name="Davidsen T.M."/>
            <person name="Wayne K.J."/>
            <person name="Tettelin H."/>
            <person name="Glass J.I."/>
            <person name="Rusch D."/>
            <person name="Podicherti R."/>
            <person name="Tsui H.-C.T."/>
            <person name="Winkler M.E."/>
        </authorList>
    </citation>
    <scope>NUCLEOTIDE SEQUENCE</scope>
</reference>
<dbReference type="Pfam" id="PF05635">
    <property type="entry name" value="23S_rRNA_IVP"/>
    <property type="match status" value="1"/>
</dbReference>
<dbReference type="SUPFAM" id="SSF158446">
    <property type="entry name" value="IVS-encoded protein-like"/>
    <property type="match status" value="1"/>
</dbReference>
<dbReference type="PIRSF" id="PIRSF035652">
    <property type="entry name" value="CHP02436"/>
    <property type="match status" value="1"/>
</dbReference>
<protein>
    <recommendedName>
        <fullName evidence="2">Four helix bundle protein</fullName>
    </recommendedName>
</protein>
<proteinExistence type="predicted"/>
<evidence type="ECO:0008006" key="2">
    <source>
        <dbReference type="Google" id="ProtNLM"/>
    </source>
</evidence>
<sequence>MQDLKERTFNFAVNVIELLNTLDENRISRIIVTQLAKSVTSVGANYEESQGTLSKKEFYHKIGICLKEVRESNFWLRIISTQNWASDIEKLDSALNESEELKLIFGKIFSQRTKS</sequence>
<dbReference type="PANTHER" id="PTHR38471:SF2">
    <property type="entry name" value="FOUR HELIX BUNDLE PROTEIN"/>
    <property type="match status" value="1"/>
</dbReference>
<dbReference type="EMBL" id="UINC01207979">
    <property type="protein sequence ID" value="SVE30308.1"/>
    <property type="molecule type" value="Genomic_DNA"/>
</dbReference>
<accession>A0A383CFG0</accession>